<feature type="transmembrane region" description="Helical" evidence="9">
    <location>
        <begin position="404"/>
        <end position="425"/>
    </location>
</feature>
<reference evidence="11 12" key="1">
    <citation type="journal article" date="2020" name="bioRxiv">
        <title>Sequence and annotation of 42 cannabis genomes reveals extensive copy number variation in cannabinoid synthesis and pathogen resistance genes.</title>
        <authorList>
            <person name="Mckernan K.J."/>
            <person name="Helbert Y."/>
            <person name="Kane L.T."/>
            <person name="Ebling H."/>
            <person name="Zhang L."/>
            <person name="Liu B."/>
            <person name="Eaton Z."/>
            <person name="Mclaughlin S."/>
            <person name="Kingan S."/>
            <person name="Baybayan P."/>
            <person name="Concepcion G."/>
            <person name="Jordan M."/>
            <person name="Riva A."/>
            <person name="Barbazuk W."/>
            <person name="Harkins T."/>
        </authorList>
    </citation>
    <scope>NUCLEOTIDE SEQUENCE [LARGE SCALE GENOMIC DNA]</scope>
    <source>
        <strain evidence="12">cv. Jamaican Lion 4</strain>
        <tissue evidence="11">Leaf</tissue>
    </source>
</reference>
<feature type="domain" description="Wax synthase" evidence="10">
    <location>
        <begin position="80"/>
        <end position="166"/>
    </location>
</feature>
<name>A0A7J6ETR6_CANSA</name>
<feature type="transmembrane region" description="Helical" evidence="9">
    <location>
        <begin position="597"/>
        <end position="618"/>
    </location>
</feature>
<gene>
    <name evidence="11" type="ORF">F8388_016878</name>
</gene>
<proteinExistence type="inferred from homology"/>
<evidence type="ECO:0000256" key="4">
    <source>
        <dbReference type="ARBA" id="ARBA00022692"/>
    </source>
</evidence>
<feature type="transmembrane region" description="Helical" evidence="9">
    <location>
        <begin position="487"/>
        <end position="506"/>
    </location>
</feature>
<protein>
    <recommendedName>
        <fullName evidence="10">Wax synthase domain-containing protein</fullName>
    </recommendedName>
</protein>
<comment type="subcellular location">
    <subcellularLocation>
        <location evidence="1">Membrane</location>
        <topology evidence="1">Multi-pass membrane protein</topology>
    </subcellularLocation>
</comment>
<feature type="transmembrane region" description="Helical" evidence="9">
    <location>
        <begin position="659"/>
        <end position="679"/>
    </location>
</feature>
<feature type="transmembrane region" description="Helical" evidence="9">
    <location>
        <begin position="912"/>
        <end position="932"/>
    </location>
</feature>
<dbReference type="GO" id="GO:0006629">
    <property type="term" value="P:lipid metabolic process"/>
    <property type="evidence" value="ECO:0007669"/>
    <property type="project" value="UniProtKB-KW"/>
</dbReference>
<evidence type="ECO:0000313" key="11">
    <source>
        <dbReference type="EMBL" id="KAF4361069.1"/>
    </source>
</evidence>
<feature type="transmembrane region" description="Helical" evidence="9">
    <location>
        <begin position="518"/>
        <end position="544"/>
    </location>
</feature>
<evidence type="ECO:0000259" key="10">
    <source>
        <dbReference type="Pfam" id="PF13813"/>
    </source>
</evidence>
<feature type="domain" description="Wax synthase" evidence="10">
    <location>
        <begin position="353"/>
        <end position="428"/>
    </location>
</feature>
<evidence type="ECO:0000313" key="12">
    <source>
        <dbReference type="Proteomes" id="UP000525078"/>
    </source>
</evidence>
<evidence type="ECO:0000256" key="3">
    <source>
        <dbReference type="ARBA" id="ARBA00022679"/>
    </source>
</evidence>
<keyword evidence="7 9" id="KW-0472">Membrane</keyword>
<keyword evidence="6" id="KW-0443">Lipid metabolism</keyword>
<dbReference type="InterPro" id="IPR044851">
    <property type="entry name" value="Wax_synthase"/>
</dbReference>
<evidence type="ECO:0000256" key="1">
    <source>
        <dbReference type="ARBA" id="ARBA00004141"/>
    </source>
</evidence>
<comment type="similarity">
    <text evidence="2">Belongs to the wax synthase family.</text>
</comment>
<evidence type="ECO:0000256" key="9">
    <source>
        <dbReference type="SAM" id="Phobius"/>
    </source>
</evidence>
<keyword evidence="5 9" id="KW-1133">Transmembrane helix</keyword>
<evidence type="ECO:0000256" key="8">
    <source>
        <dbReference type="ARBA" id="ARBA00023315"/>
    </source>
</evidence>
<keyword evidence="4 9" id="KW-0812">Transmembrane</keyword>
<feature type="transmembrane region" description="Helical" evidence="9">
    <location>
        <begin position="850"/>
        <end position="874"/>
    </location>
</feature>
<feature type="transmembrane region" description="Helical" evidence="9">
    <location>
        <begin position="6"/>
        <end position="29"/>
    </location>
</feature>
<evidence type="ECO:0000256" key="2">
    <source>
        <dbReference type="ARBA" id="ARBA00007282"/>
    </source>
</evidence>
<feature type="transmembrane region" description="Helical" evidence="9">
    <location>
        <begin position="322"/>
        <end position="348"/>
    </location>
</feature>
<feature type="transmembrane region" description="Helical" evidence="9">
    <location>
        <begin position="159"/>
        <end position="179"/>
    </location>
</feature>
<dbReference type="GO" id="GO:0008374">
    <property type="term" value="F:O-acyltransferase activity"/>
    <property type="evidence" value="ECO:0007669"/>
    <property type="project" value="InterPro"/>
</dbReference>
<evidence type="ECO:0000256" key="6">
    <source>
        <dbReference type="ARBA" id="ARBA00023098"/>
    </source>
</evidence>
<sequence length="972" mass="111144">MHPKVILFLYTLYIYLILDLILATTTALARAASGVELEPHFDEPYLSSSLQDFWGRRWNLMIILAITAGLARAMVGLEVEPQFNEPYLSTSLQDFWGRRWNLMVTRILRHTVYQPTIGLISTLMGRKWASIPAIIATFLVSGLVHELMYFYLSRVPPTWEVTCFFVLHGICLTVEIILKKALGDTWRVPKVMSRMLTIGFVMLTGFWLFFPQFLRCKADVKLVQDKIVSKGATAFFISWLANFKLLLFAFEKGPLASNSNSLGLFVIIACLPIAIKENPYNNKMIKQASKRHLINFPTKVILLVVLLRALDYKKEMHHNLVVLIYCPLIYLLLETILALAATLARALIRLELEPQFHEPYLSTSLHDFWGCRWNLMIRRILRPTIYEPTLNLVSPLVGRKWAPIPAILGTFVVSGLVHELIYYYIARVTPTCKADVKLVQEYAYFGPLATSNLSPISFGRFIVIASFPIEIQENNTNPSKEKSNNKIPIISFTIKTLLLAILIRVCDYKDQINPNVVLVLYCFLVYLLLETILVFVAIMVRVVAGVGLQPQFNEPYLTTSLQDFWGKRWNLMVTRILRPSVFEPTVKFSSTFIGRKWAQLPAIVATFVVSGLVHELIYFYMIRTPPTWEVTLFFVLHGLCLTVEIVLKKCLGDTWRLPGLVSGALTIGFVMLTSFWLFFPQLLRCKADVRTLEEYANLGKFLRKMVTQSYHLSIPLSKLVELYSQVLKRTLGMPISFLEEQPPGHPWYLPIDWWYKLNVDAGLHPSDGCMGFGVVIRRAILDETTLVIVATLARAMVGLELEPHFNEPYLSTSLQDFWGKRWNLIVTRILRPTVFLPTYRFSSTFLGYKWAPLPAIVATFVVSGLVHELMYFYVSRATPTWEVTSFFVLHGLCLTVEIVLKKGLCDTWRLPGVVSGALTMGFVMLTSFWLYFPQLIRCKADVKVLEEYGDLGKFLGKIVGQSYHVFIRFQSQ</sequence>
<dbReference type="Proteomes" id="UP000525078">
    <property type="component" value="Unassembled WGS sequence"/>
</dbReference>
<feature type="transmembrane region" description="Helical" evidence="9">
    <location>
        <begin position="131"/>
        <end position="152"/>
    </location>
</feature>
<organism evidence="11 12">
    <name type="scientific">Cannabis sativa</name>
    <name type="common">Hemp</name>
    <name type="synonym">Marijuana</name>
    <dbReference type="NCBI Taxonomy" id="3483"/>
    <lineage>
        <taxon>Eukaryota</taxon>
        <taxon>Viridiplantae</taxon>
        <taxon>Streptophyta</taxon>
        <taxon>Embryophyta</taxon>
        <taxon>Tracheophyta</taxon>
        <taxon>Spermatophyta</taxon>
        <taxon>Magnoliopsida</taxon>
        <taxon>eudicotyledons</taxon>
        <taxon>Gunneridae</taxon>
        <taxon>Pentapetalae</taxon>
        <taxon>rosids</taxon>
        <taxon>fabids</taxon>
        <taxon>Rosales</taxon>
        <taxon>Cannabaceae</taxon>
        <taxon>Cannabis</taxon>
    </lineage>
</organism>
<evidence type="ECO:0000256" key="7">
    <source>
        <dbReference type="ARBA" id="ARBA00023136"/>
    </source>
</evidence>
<keyword evidence="8" id="KW-0012">Acyltransferase</keyword>
<dbReference type="PANTHER" id="PTHR31595:SF46">
    <property type="entry name" value="ACYL-COA--STEROL O-ACYLTRANSFERASE 1"/>
    <property type="match status" value="1"/>
</dbReference>
<dbReference type="PANTHER" id="PTHR31595">
    <property type="entry name" value="LONG-CHAIN-ALCOHOL O-FATTY-ACYLTRANSFERASE 3-RELATED"/>
    <property type="match status" value="1"/>
</dbReference>
<feature type="domain" description="Wax synthase" evidence="10">
    <location>
        <begin position="549"/>
        <end position="636"/>
    </location>
</feature>
<feature type="transmembrane region" description="Helical" evidence="9">
    <location>
        <begin position="630"/>
        <end position="647"/>
    </location>
</feature>
<dbReference type="Pfam" id="PF13813">
    <property type="entry name" value="MBOAT_2"/>
    <property type="match status" value="4"/>
</dbReference>
<dbReference type="GO" id="GO:0016020">
    <property type="term" value="C:membrane"/>
    <property type="evidence" value="ECO:0007669"/>
    <property type="project" value="UniProtKB-SubCell"/>
</dbReference>
<feature type="domain" description="Wax synthase" evidence="10">
    <location>
        <begin position="802"/>
        <end position="888"/>
    </location>
</feature>
<keyword evidence="3" id="KW-0808">Transferase</keyword>
<comment type="caution">
    <text evidence="11">The sequence shown here is derived from an EMBL/GenBank/DDBJ whole genome shotgun (WGS) entry which is preliminary data.</text>
</comment>
<dbReference type="EMBL" id="JAATIP010000196">
    <property type="protein sequence ID" value="KAF4361069.1"/>
    <property type="molecule type" value="Genomic_DNA"/>
</dbReference>
<dbReference type="AlphaFoldDB" id="A0A7J6ETR6"/>
<evidence type="ECO:0000256" key="5">
    <source>
        <dbReference type="ARBA" id="ARBA00022989"/>
    </source>
</evidence>
<accession>A0A7J6ETR6</accession>
<feature type="transmembrane region" description="Helical" evidence="9">
    <location>
        <begin position="262"/>
        <end position="280"/>
    </location>
</feature>
<dbReference type="InterPro" id="IPR032805">
    <property type="entry name" value="Wax_synthase_dom"/>
</dbReference>
<feature type="transmembrane region" description="Helical" evidence="9">
    <location>
        <begin position="231"/>
        <end position="250"/>
    </location>
</feature>
<feature type="transmembrane region" description="Helical" evidence="9">
    <location>
        <begin position="191"/>
        <end position="210"/>
    </location>
</feature>